<evidence type="ECO:0000259" key="1">
    <source>
        <dbReference type="Pfam" id="PF01636"/>
    </source>
</evidence>
<dbReference type="SUPFAM" id="SSF56112">
    <property type="entry name" value="Protein kinase-like (PK-like)"/>
    <property type="match status" value="1"/>
</dbReference>
<protein>
    <recommendedName>
        <fullName evidence="1">Aminoglycoside phosphotransferase domain-containing protein</fullName>
    </recommendedName>
</protein>
<proteinExistence type="predicted"/>
<dbReference type="Pfam" id="PF01636">
    <property type="entry name" value="APH"/>
    <property type="match status" value="1"/>
</dbReference>
<name>A0ABP9PZU5_9PSEU</name>
<dbReference type="EMBL" id="BAABIB010000020">
    <property type="protein sequence ID" value="GAA5154603.1"/>
    <property type="molecule type" value="Genomic_DNA"/>
</dbReference>
<reference evidence="3" key="1">
    <citation type="journal article" date="2019" name="Int. J. Syst. Evol. Microbiol.">
        <title>The Global Catalogue of Microorganisms (GCM) 10K type strain sequencing project: providing services to taxonomists for standard genome sequencing and annotation.</title>
        <authorList>
            <consortium name="The Broad Institute Genomics Platform"/>
            <consortium name="The Broad Institute Genome Sequencing Center for Infectious Disease"/>
            <person name="Wu L."/>
            <person name="Ma J."/>
        </authorList>
    </citation>
    <scope>NUCLEOTIDE SEQUENCE [LARGE SCALE GENOMIC DNA]</scope>
    <source>
        <strain evidence="3">JCM 18054</strain>
    </source>
</reference>
<dbReference type="Gene3D" id="3.90.1200.10">
    <property type="match status" value="1"/>
</dbReference>
<accession>A0ABP9PZU5</accession>
<keyword evidence="3" id="KW-1185">Reference proteome</keyword>
<evidence type="ECO:0000313" key="2">
    <source>
        <dbReference type="EMBL" id="GAA5154603.1"/>
    </source>
</evidence>
<dbReference type="NCBIfam" id="NF038156">
    <property type="entry name" value="lant_syn_V_LxmK"/>
    <property type="match status" value="1"/>
</dbReference>
<comment type="caution">
    <text evidence="2">The sequence shown here is derived from an EMBL/GenBank/DDBJ whole genome shotgun (WGS) entry which is preliminary data.</text>
</comment>
<gene>
    <name evidence="2" type="ORF">GCM10023214_09200</name>
</gene>
<feature type="domain" description="Aminoglycoside phosphotransferase" evidence="1">
    <location>
        <begin position="35"/>
        <end position="243"/>
    </location>
</feature>
<dbReference type="Proteomes" id="UP001500192">
    <property type="component" value="Unassembled WGS sequence"/>
</dbReference>
<sequence length="358" mass="38758">MPTRTYDGSGVDSLLDRLGLGGFDWTTAEATSGRNDNWLGRTAGGRRIFVKTIVGSAVEVAHCVRRTAAFYRIHTGAPPSALRTTTLLGQDEQAAIQVFDCLDGARDGRELARDGAFDQELGAQAGAAVGALHAVRPARLAELEESLPPLPRQYSLSALSAEVFYEASAAQLEAWRLLQPDPGVTRALTALERESEEAPRVPVHGDVCLDQFLIADGTLHLIDWEAFGLGDPARDVGDFLGEWLHHVVLGFLGDRAGNGSGRAVPVPTIALTPNWRPWRAARPTVEAFWAAYRTAQPVLSAGLAPRAVRYACRHLLLRMLTDAQFRPRLDGSGHTLFRLAKTILAAPERFTTILGLEG</sequence>
<dbReference type="InterPro" id="IPR002575">
    <property type="entry name" value="Aminoglycoside_PTrfase"/>
</dbReference>
<evidence type="ECO:0000313" key="3">
    <source>
        <dbReference type="Proteomes" id="UP001500192"/>
    </source>
</evidence>
<organism evidence="2 3">
    <name type="scientific">Amycolatopsis dongchuanensis</name>
    <dbReference type="NCBI Taxonomy" id="1070866"/>
    <lineage>
        <taxon>Bacteria</taxon>
        <taxon>Bacillati</taxon>
        <taxon>Actinomycetota</taxon>
        <taxon>Actinomycetes</taxon>
        <taxon>Pseudonocardiales</taxon>
        <taxon>Pseudonocardiaceae</taxon>
        <taxon>Amycolatopsis</taxon>
    </lineage>
</organism>
<dbReference type="RefSeq" id="WP_346052401.1">
    <property type="nucleotide sequence ID" value="NZ_BAABIB010000020.1"/>
</dbReference>
<dbReference type="InterPro" id="IPR011009">
    <property type="entry name" value="Kinase-like_dom_sf"/>
</dbReference>